<evidence type="ECO:0000313" key="3">
    <source>
        <dbReference type="Proteomes" id="UP001295444"/>
    </source>
</evidence>
<accession>A0AAD1SIN8</accession>
<evidence type="ECO:0000256" key="1">
    <source>
        <dbReference type="SAM" id="MobiDB-lite"/>
    </source>
</evidence>
<keyword evidence="3" id="KW-1185">Reference proteome</keyword>
<dbReference type="EMBL" id="OW240917">
    <property type="protein sequence ID" value="CAH2300993.1"/>
    <property type="molecule type" value="Genomic_DNA"/>
</dbReference>
<dbReference type="AlphaFoldDB" id="A0AAD1SIN8"/>
<reference evidence="2" key="1">
    <citation type="submission" date="2022-03" db="EMBL/GenBank/DDBJ databases">
        <authorList>
            <person name="Alioto T."/>
            <person name="Alioto T."/>
            <person name="Gomez Garrido J."/>
        </authorList>
    </citation>
    <scope>NUCLEOTIDE SEQUENCE</scope>
</reference>
<protein>
    <submittedName>
        <fullName evidence="2">Uncharacterized protein</fullName>
    </submittedName>
</protein>
<name>A0AAD1SIN8_PELCU</name>
<dbReference type="Proteomes" id="UP001295444">
    <property type="component" value="Chromosome 06"/>
</dbReference>
<gene>
    <name evidence="2" type="ORF">PECUL_23A030538</name>
</gene>
<evidence type="ECO:0000313" key="2">
    <source>
        <dbReference type="EMBL" id="CAH2300993.1"/>
    </source>
</evidence>
<organism evidence="2 3">
    <name type="scientific">Pelobates cultripes</name>
    <name type="common">Western spadefoot toad</name>
    <dbReference type="NCBI Taxonomy" id="61616"/>
    <lineage>
        <taxon>Eukaryota</taxon>
        <taxon>Metazoa</taxon>
        <taxon>Chordata</taxon>
        <taxon>Craniata</taxon>
        <taxon>Vertebrata</taxon>
        <taxon>Euteleostomi</taxon>
        <taxon>Amphibia</taxon>
        <taxon>Batrachia</taxon>
        <taxon>Anura</taxon>
        <taxon>Pelobatoidea</taxon>
        <taxon>Pelobatidae</taxon>
        <taxon>Pelobates</taxon>
    </lineage>
</organism>
<sequence length="184" mass="19907">MGRSNKAPQAGKTPDPKKGLLTTSLYQFLVTPVDLTTPPHGAGGSMVSEDSVLSSPASDLHKGSTDRPIWLDLFKALPTKADLRSTTSDLGAAIRHDIQALRADVQGMTERVSHMEAACNILKAAQNTLADSADVCSDQIRGMVLHIEDLHNRERRNNTWLCSLPETEESALQLQESLQSSMGC</sequence>
<feature type="region of interest" description="Disordered" evidence="1">
    <location>
        <begin position="40"/>
        <end position="60"/>
    </location>
</feature>
<proteinExistence type="predicted"/>